<dbReference type="FunCoup" id="A0A0H2RX64">
    <property type="interactions" value="132"/>
</dbReference>
<dbReference type="GO" id="GO:0003899">
    <property type="term" value="F:DNA-directed RNA polymerase activity"/>
    <property type="evidence" value="ECO:0007669"/>
    <property type="project" value="UniProtKB-EC"/>
</dbReference>
<dbReference type="InterPro" id="IPR002092">
    <property type="entry name" value="DNA-dir_Rpol_phage-type"/>
</dbReference>
<dbReference type="InterPro" id="IPR037159">
    <property type="entry name" value="RNA_POL_N_sf"/>
</dbReference>
<comment type="subcellular location">
    <subcellularLocation>
        <location evidence="1">Mitochondrion</location>
    </subcellularLocation>
</comment>
<evidence type="ECO:0000313" key="13">
    <source>
        <dbReference type="EMBL" id="KLO16665.1"/>
    </source>
</evidence>
<protein>
    <recommendedName>
        <fullName evidence="10">DNA-directed RNA polymerase</fullName>
        <ecNumber evidence="10">2.7.7.6</ecNumber>
    </recommendedName>
</protein>
<evidence type="ECO:0000256" key="11">
    <source>
        <dbReference type="SAM" id="MobiDB-lite"/>
    </source>
</evidence>
<dbReference type="FunFam" id="1.10.287.280:FF:000001">
    <property type="entry name" value="DNA-directed RNA polymerase"/>
    <property type="match status" value="1"/>
</dbReference>
<dbReference type="InterPro" id="IPR043502">
    <property type="entry name" value="DNA/RNA_pol_sf"/>
</dbReference>
<evidence type="ECO:0000256" key="4">
    <source>
        <dbReference type="ARBA" id="ARBA00022679"/>
    </source>
</evidence>
<accession>A0A0H2RX64</accession>
<dbReference type="InterPro" id="IPR011990">
    <property type="entry name" value="TPR-like_helical_dom_sf"/>
</dbReference>
<dbReference type="GO" id="GO:0006390">
    <property type="term" value="P:mitochondrial transcription"/>
    <property type="evidence" value="ECO:0007669"/>
    <property type="project" value="TreeGrafter"/>
</dbReference>
<feature type="domain" description="DNA-directed RNA polymerase N-terminal" evidence="12">
    <location>
        <begin position="356"/>
        <end position="675"/>
    </location>
</feature>
<keyword evidence="8 10" id="KW-0804">Transcription</keyword>
<keyword evidence="14" id="KW-1185">Reference proteome</keyword>
<dbReference type="GO" id="GO:0001018">
    <property type="term" value="F:mitochondrial promoter sequence-specific DNA binding"/>
    <property type="evidence" value="ECO:0007669"/>
    <property type="project" value="TreeGrafter"/>
</dbReference>
<comment type="similarity">
    <text evidence="2 10">Belongs to the phage and mitochondrial RNA polymerase family.</text>
</comment>
<dbReference type="SUPFAM" id="SSF56672">
    <property type="entry name" value="DNA/RNA polymerases"/>
    <property type="match status" value="1"/>
</dbReference>
<dbReference type="SMART" id="SM01311">
    <property type="entry name" value="RPOL_N"/>
    <property type="match status" value="1"/>
</dbReference>
<dbReference type="Proteomes" id="UP000053477">
    <property type="component" value="Unassembled WGS sequence"/>
</dbReference>
<keyword evidence="5 10" id="KW-0548">Nucleotidyltransferase</keyword>
<dbReference type="InParanoid" id="A0A0H2RX64"/>
<evidence type="ECO:0000256" key="6">
    <source>
        <dbReference type="ARBA" id="ARBA00022946"/>
    </source>
</evidence>
<dbReference type="Gene3D" id="1.25.40.10">
    <property type="entry name" value="Tetratricopeptide repeat domain"/>
    <property type="match status" value="1"/>
</dbReference>
<evidence type="ECO:0000256" key="8">
    <source>
        <dbReference type="ARBA" id="ARBA00023163"/>
    </source>
</evidence>
<feature type="region of interest" description="Disordered" evidence="11">
    <location>
        <begin position="1232"/>
        <end position="1280"/>
    </location>
</feature>
<name>A0A0H2RX64_9AGAM</name>
<comment type="catalytic activity">
    <reaction evidence="9 10">
        <text>RNA(n) + a ribonucleoside 5'-triphosphate = RNA(n+1) + diphosphate</text>
        <dbReference type="Rhea" id="RHEA:21248"/>
        <dbReference type="Rhea" id="RHEA-COMP:14527"/>
        <dbReference type="Rhea" id="RHEA-COMP:17342"/>
        <dbReference type="ChEBI" id="CHEBI:33019"/>
        <dbReference type="ChEBI" id="CHEBI:61557"/>
        <dbReference type="ChEBI" id="CHEBI:140395"/>
        <dbReference type="EC" id="2.7.7.6"/>
    </reaction>
</comment>
<sequence length="1311" mass="147617">MIPLTRRTTSRVFAPSFSCARQRLPRPARLYTTPTRRTDAPAFATAHAVPKETYPAYMPPQRQQESAVNNDEGVDAFLSQHAPYTLIPTPLPADRSSRLNDFYFTDSSTQDALSVIDACLHNTYDVPRAKAVFKHLREGRKGDPILHTPLYNAFLSAFLSMAEKDFEKRDDWLRDSWALYESMERNDEHVKPNAGTYAIMLQTWLKFNSETETPFANLSATDAAPGDLLQRLVARDISPTSVIADAVITSAKTASQIAEHISRAAAQLGMTQVITELGKVEAIAADPLAEVPEIIPVLARKPVPLFEEFDPKEATELARTHTPVVESEIPFNLDNLRKHLADVSYARRVLPDDAFTRQKLLEASVYDAASKRMQRESEKLEELGLGNKNLQHEQLQKWMFDWHNKLKSRIEVEIEVLKKEEDAKPRNSEKYVRLSPFVSLLTPNKLSLITILELMHLQGTGGIMEGMKTARALITVGKAVEMEYKAEMLKKNNITLPQAPARPPSYFTKRAINDLKDWRTNAQTYVENSMSWTADWSHSLCARVGSFLVDCLMEVATVRRTTVDKRTGEEVSEDHPAFYHSYEYNRGHKLGVIRLNTVVAERLAKDDIRSTLHPRHLPMLVKPKAWLSHDNGGYIFNKSSVMRLKDTQEQAVYLRHASERGNMELIFASLDILGSTPWKINRSVFDVVLEVWNKQERFLKIPPANYDAPEPVRPEEGDQAAKAKYLSQMKDYQIDRANNHSMRCSINYKVEIARAFLADTLYFPHNIDFRGRAYPMPPHLSHIGDDLSRGLLSFAESRPLGASGFRWLKIHLANLYGYDKASFDERVEFVHEHLDDIHDSAVNPLEGRRWWMSADDPWQCLACCIDLHKALESGDPEAYESCQPVHQDGTCNGLQHYAALGGDIKGAQQVNLDIAERPSDVYTHVATMVEEEIKKDLADGKSKYAEMLSGKIARKVVKQTVMTTVYGVTYVGARAQISKQLKDLNCIAHEDLWGASAYLAQKVMGSIGDLFSGARDIQLWLTECARLISKAIPAERVESENNMTFTRTQTKGGPRAVGKEQMTTVVWTTPMGLPVAQPYRKTKRKQVMTSVQSVYISDPTSPAEVNAIKQASAFPPNFIHSLDATHMMLTALECRVQGLTFASVHDSYWTHAATIAKLNTIIRDSFIALHESNILEKLEKEFKDRYANYKVPLSSLRGKNLQDAYALASAANRARATAAVTDAETAHIESVEEELAESESESDSEVEVELEGAESDAAPSTPAPKKRTRRPKNQKADTDERFANLVDIFPKLPQKGDFDVKKIKNSQYFFS</sequence>
<comment type="function">
    <text evidence="10">DNA-dependent RNA polymerase catalyzes the transcription of DNA into RNA using the four ribonucleoside triphosphates as substrates.</text>
</comment>
<evidence type="ECO:0000256" key="2">
    <source>
        <dbReference type="ARBA" id="ARBA00009493"/>
    </source>
</evidence>
<evidence type="ECO:0000256" key="7">
    <source>
        <dbReference type="ARBA" id="ARBA00023128"/>
    </source>
</evidence>
<dbReference type="InterPro" id="IPR029262">
    <property type="entry name" value="RPOL_N"/>
</dbReference>
<organism evidence="13 14">
    <name type="scientific">Schizopora paradoxa</name>
    <dbReference type="NCBI Taxonomy" id="27342"/>
    <lineage>
        <taxon>Eukaryota</taxon>
        <taxon>Fungi</taxon>
        <taxon>Dikarya</taxon>
        <taxon>Basidiomycota</taxon>
        <taxon>Agaricomycotina</taxon>
        <taxon>Agaricomycetes</taxon>
        <taxon>Hymenochaetales</taxon>
        <taxon>Schizoporaceae</taxon>
        <taxon>Schizopora</taxon>
    </lineage>
</organism>
<dbReference type="STRING" id="27342.A0A0H2RX64"/>
<reference evidence="13 14" key="1">
    <citation type="submission" date="2015-04" db="EMBL/GenBank/DDBJ databases">
        <title>Complete genome sequence of Schizopora paradoxa KUC8140, a cosmopolitan wood degrader in East Asia.</title>
        <authorList>
            <consortium name="DOE Joint Genome Institute"/>
            <person name="Min B."/>
            <person name="Park H."/>
            <person name="Jang Y."/>
            <person name="Kim J.-J."/>
            <person name="Kim K.H."/>
            <person name="Pangilinan J."/>
            <person name="Lipzen A."/>
            <person name="Riley R."/>
            <person name="Grigoriev I.V."/>
            <person name="Spatafora J.W."/>
            <person name="Choi I.-G."/>
        </authorList>
    </citation>
    <scope>NUCLEOTIDE SEQUENCE [LARGE SCALE GENOMIC DNA]</scope>
    <source>
        <strain evidence="13 14">KUC8140</strain>
    </source>
</reference>
<dbReference type="PANTHER" id="PTHR10102">
    <property type="entry name" value="DNA-DIRECTED RNA POLYMERASE, MITOCHONDRIAL"/>
    <property type="match status" value="1"/>
</dbReference>
<dbReference type="Pfam" id="PF00940">
    <property type="entry name" value="RNA_pol"/>
    <property type="match status" value="1"/>
</dbReference>
<proteinExistence type="inferred from homology"/>
<dbReference type="InterPro" id="IPR024075">
    <property type="entry name" value="DNA-dir_RNA_pol_helix_hairp_sf"/>
</dbReference>
<dbReference type="Gene3D" id="1.10.150.20">
    <property type="entry name" value="5' to 3' exonuclease, C-terminal subdomain"/>
    <property type="match status" value="1"/>
</dbReference>
<dbReference type="OrthoDB" id="276422at2759"/>
<evidence type="ECO:0000256" key="3">
    <source>
        <dbReference type="ARBA" id="ARBA00022478"/>
    </source>
</evidence>
<evidence type="ECO:0000256" key="9">
    <source>
        <dbReference type="ARBA" id="ARBA00048552"/>
    </source>
</evidence>
<keyword evidence="3 10" id="KW-0240">DNA-directed RNA polymerase</keyword>
<dbReference type="Gene3D" id="1.10.287.260">
    <property type="match status" value="1"/>
</dbReference>
<dbReference type="Pfam" id="PF14700">
    <property type="entry name" value="RPOL_N"/>
    <property type="match status" value="1"/>
</dbReference>
<evidence type="ECO:0000256" key="1">
    <source>
        <dbReference type="ARBA" id="ARBA00004173"/>
    </source>
</evidence>
<dbReference type="Gene3D" id="1.10.1320.10">
    <property type="entry name" value="DNA-directed RNA polymerase, N-terminal domain"/>
    <property type="match status" value="1"/>
</dbReference>
<evidence type="ECO:0000313" key="14">
    <source>
        <dbReference type="Proteomes" id="UP000053477"/>
    </source>
</evidence>
<evidence type="ECO:0000256" key="10">
    <source>
        <dbReference type="RuleBase" id="RU003805"/>
    </source>
</evidence>
<dbReference type="FunFam" id="1.10.150.20:FF:000041">
    <property type="entry name" value="DNA-directed RNA polymerase"/>
    <property type="match status" value="1"/>
</dbReference>
<dbReference type="PROSITE" id="PS00489">
    <property type="entry name" value="RNA_POL_PHAGE_2"/>
    <property type="match status" value="1"/>
</dbReference>
<dbReference type="PANTHER" id="PTHR10102:SF0">
    <property type="entry name" value="DNA-DIRECTED RNA POLYMERASE, MITOCHONDRIAL"/>
    <property type="match status" value="1"/>
</dbReference>
<keyword evidence="4 10" id="KW-0808">Transferase</keyword>
<dbReference type="InterPro" id="IPR046950">
    <property type="entry name" value="DNA-dir_Rpol_C_phage-type"/>
</dbReference>
<feature type="compositionally biased region" description="Basic residues" evidence="11">
    <location>
        <begin position="1264"/>
        <end position="1273"/>
    </location>
</feature>
<keyword evidence="6" id="KW-0809">Transit peptide</keyword>
<keyword evidence="7" id="KW-0496">Mitochondrion</keyword>
<evidence type="ECO:0000256" key="5">
    <source>
        <dbReference type="ARBA" id="ARBA00022695"/>
    </source>
</evidence>
<gene>
    <name evidence="13" type="ORF">SCHPADRAFT_869437</name>
</gene>
<dbReference type="PROSITE" id="PS00900">
    <property type="entry name" value="RNA_POL_PHAGE_1"/>
    <property type="match status" value="1"/>
</dbReference>
<dbReference type="Gene3D" id="1.10.287.280">
    <property type="match status" value="1"/>
</dbReference>
<feature type="compositionally biased region" description="Acidic residues" evidence="11">
    <location>
        <begin position="1232"/>
        <end position="1254"/>
    </location>
</feature>
<dbReference type="EMBL" id="KQ085913">
    <property type="protein sequence ID" value="KLO16665.1"/>
    <property type="molecule type" value="Genomic_DNA"/>
</dbReference>
<dbReference type="GO" id="GO:0034245">
    <property type="term" value="C:mitochondrial DNA-directed RNA polymerase complex"/>
    <property type="evidence" value="ECO:0007669"/>
    <property type="project" value="TreeGrafter"/>
</dbReference>
<dbReference type="EC" id="2.7.7.6" evidence="10"/>
<evidence type="ECO:0000259" key="12">
    <source>
        <dbReference type="SMART" id="SM01311"/>
    </source>
</evidence>